<dbReference type="EMBL" id="CP109546">
    <property type="protein sequence ID" value="WTZ15131.1"/>
    <property type="molecule type" value="Genomic_DNA"/>
</dbReference>
<reference evidence="1" key="1">
    <citation type="submission" date="2022-10" db="EMBL/GenBank/DDBJ databases">
        <title>The complete genomes of actinobacterial strains from the NBC collection.</title>
        <authorList>
            <person name="Joergensen T.S."/>
            <person name="Alvarez Arevalo M."/>
            <person name="Sterndorff E.B."/>
            <person name="Faurdal D."/>
            <person name="Vuksanovic O."/>
            <person name="Mourched A.-S."/>
            <person name="Charusanti P."/>
            <person name="Shaw S."/>
            <person name="Blin K."/>
            <person name="Weber T."/>
        </authorList>
    </citation>
    <scope>NUCLEOTIDE SEQUENCE</scope>
    <source>
        <strain evidence="1">NBC_01393</strain>
    </source>
</reference>
<accession>A0AAU3IC52</accession>
<gene>
    <name evidence="1" type="ORF">OG699_37680</name>
</gene>
<protein>
    <submittedName>
        <fullName evidence="1">Uncharacterized protein</fullName>
    </submittedName>
</protein>
<name>A0AAU3IC52_9ACTN</name>
<evidence type="ECO:0000313" key="1">
    <source>
        <dbReference type="EMBL" id="WTZ15131.1"/>
    </source>
</evidence>
<organism evidence="1">
    <name type="scientific">Streptomyces sp. NBC_01393</name>
    <dbReference type="NCBI Taxonomy" id="2903851"/>
    <lineage>
        <taxon>Bacteria</taxon>
        <taxon>Bacillati</taxon>
        <taxon>Actinomycetota</taxon>
        <taxon>Actinomycetes</taxon>
        <taxon>Kitasatosporales</taxon>
        <taxon>Streptomycetaceae</taxon>
        <taxon>Streptomyces</taxon>
    </lineage>
</organism>
<proteinExistence type="predicted"/>
<dbReference type="AlphaFoldDB" id="A0AAU3IC52"/>
<sequence>MDERRLVVLAGNYREFTYWCHENGRNPRDRNLIYASEISRIRGLGPIRYITYGTWYMRRDSLEMHTYLIHLERRYPCPEQKPDGTPSATPSQET</sequence>